<organism evidence="2 3">
    <name type="scientific">Colocasia esculenta</name>
    <name type="common">Wild taro</name>
    <name type="synonym">Arum esculentum</name>
    <dbReference type="NCBI Taxonomy" id="4460"/>
    <lineage>
        <taxon>Eukaryota</taxon>
        <taxon>Viridiplantae</taxon>
        <taxon>Streptophyta</taxon>
        <taxon>Embryophyta</taxon>
        <taxon>Tracheophyta</taxon>
        <taxon>Spermatophyta</taxon>
        <taxon>Magnoliopsida</taxon>
        <taxon>Liliopsida</taxon>
        <taxon>Araceae</taxon>
        <taxon>Aroideae</taxon>
        <taxon>Colocasieae</taxon>
        <taxon>Colocasia</taxon>
    </lineage>
</organism>
<feature type="region of interest" description="Disordered" evidence="1">
    <location>
        <begin position="1"/>
        <end position="20"/>
    </location>
</feature>
<evidence type="ECO:0000313" key="3">
    <source>
        <dbReference type="Proteomes" id="UP000652761"/>
    </source>
</evidence>
<reference evidence="2" key="1">
    <citation type="submission" date="2017-07" db="EMBL/GenBank/DDBJ databases">
        <title>Taro Niue Genome Assembly and Annotation.</title>
        <authorList>
            <person name="Atibalentja N."/>
            <person name="Keating K."/>
            <person name="Fields C.J."/>
        </authorList>
    </citation>
    <scope>NUCLEOTIDE SEQUENCE</scope>
    <source>
        <strain evidence="2">Niue_2</strain>
        <tissue evidence="2">Leaf</tissue>
    </source>
</reference>
<keyword evidence="3" id="KW-1185">Reference proteome</keyword>
<sequence length="228" mass="26102">MVDMSLGQNSRRSVCTSTPTAVPSGHTRIFIRPGVGTAREAPIQNWHFDPVESVLQLGRHKVKFGDFQYGAQIRLRERGRNLPMRMHTDTPSFKIKGITFRLVIGIVYKTTIRNCHLEVLVACYWLSMTIHRFRLEKPPFRAPKLRFQPTISTFPNNVSIDDANYWWGHNMESAYHDDRMLCSTRRENSFPHLTSPSMTRITGGATTRSQPIMKIKSCVQLGARTPSQ</sequence>
<gene>
    <name evidence="2" type="ORF">Taro_046079</name>
</gene>
<dbReference type="EMBL" id="NMUH01005583">
    <property type="protein sequence ID" value="MQM13152.1"/>
    <property type="molecule type" value="Genomic_DNA"/>
</dbReference>
<dbReference type="AlphaFoldDB" id="A0A843WR98"/>
<accession>A0A843WR98</accession>
<protein>
    <submittedName>
        <fullName evidence="2">Uncharacterized protein</fullName>
    </submittedName>
</protein>
<evidence type="ECO:0000313" key="2">
    <source>
        <dbReference type="EMBL" id="MQM13152.1"/>
    </source>
</evidence>
<dbReference type="Proteomes" id="UP000652761">
    <property type="component" value="Unassembled WGS sequence"/>
</dbReference>
<evidence type="ECO:0000256" key="1">
    <source>
        <dbReference type="SAM" id="MobiDB-lite"/>
    </source>
</evidence>
<proteinExistence type="predicted"/>
<feature type="non-terminal residue" evidence="2">
    <location>
        <position position="1"/>
    </location>
</feature>
<comment type="caution">
    <text evidence="2">The sequence shown here is derived from an EMBL/GenBank/DDBJ whole genome shotgun (WGS) entry which is preliminary data.</text>
</comment>
<name>A0A843WR98_COLES</name>